<evidence type="ECO:0000313" key="3">
    <source>
        <dbReference type="Proteomes" id="UP000217676"/>
    </source>
</evidence>
<organism evidence="2 3">
    <name type="scientific">Streptomyces laurentii</name>
    <dbReference type="NCBI Taxonomy" id="39478"/>
    <lineage>
        <taxon>Bacteria</taxon>
        <taxon>Bacillati</taxon>
        <taxon>Actinomycetota</taxon>
        <taxon>Actinomycetes</taxon>
        <taxon>Kitasatosporales</taxon>
        <taxon>Streptomycetaceae</taxon>
        <taxon>Streptomyces</taxon>
    </lineage>
</organism>
<evidence type="ECO:0000313" key="2">
    <source>
        <dbReference type="EMBL" id="BAU85333.1"/>
    </source>
</evidence>
<reference evidence="2 3" key="1">
    <citation type="journal article" date="2016" name="Genome Announc.">
        <title>Complete Genome Sequence of Thiostrepton-Producing Streptomyces laurentii ATCC 31255.</title>
        <authorList>
            <person name="Doi K."/>
            <person name="Fujino Y."/>
            <person name="Nagayoshi Y."/>
            <person name="Ohshima T."/>
            <person name="Ogata S."/>
        </authorList>
    </citation>
    <scope>NUCLEOTIDE SEQUENCE [LARGE SCALE GENOMIC DNA]</scope>
    <source>
        <strain evidence="2 3">ATCC 31255</strain>
    </source>
</reference>
<dbReference type="Proteomes" id="UP000217676">
    <property type="component" value="Chromosome"/>
</dbReference>
<evidence type="ECO:0000256" key="1">
    <source>
        <dbReference type="SAM" id="MobiDB-lite"/>
    </source>
</evidence>
<dbReference type="RefSeq" id="WP_359885352.1">
    <property type="nucleotide sequence ID" value="NZ_JBEYHT010000092.1"/>
</dbReference>
<dbReference type="KEGG" id="slau:SLA_4445"/>
<keyword evidence="3" id="KW-1185">Reference proteome</keyword>
<feature type="region of interest" description="Disordered" evidence="1">
    <location>
        <begin position="47"/>
        <end position="73"/>
    </location>
</feature>
<proteinExistence type="predicted"/>
<dbReference type="EMBL" id="AP017424">
    <property type="protein sequence ID" value="BAU85333.1"/>
    <property type="molecule type" value="Genomic_DNA"/>
</dbReference>
<protein>
    <submittedName>
        <fullName evidence="2">Uncharacterized protein</fullName>
    </submittedName>
</protein>
<dbReference type="AlphaFoldDB" id="A0A160P429"/>
<accession>A0A160P429</accession>
<gene>
    <name evidence="2" type="ORF">SLA_4445</name>
</gene>
<name>A0A160P429_STRLU</name>
<sequence length="73" mass="7835">MTVHDLLIALVVLTALRVFAPDARALTRRLLRAGVRIGATELLTETQEAQEAQEASTPTTVAALPPASRREEG</sequence>